<gene>
    <name evidence="1" type="ORF">BDV38DRAFT_252365</name>
</gene>
<dbReference type="EMBL" id="ML743593">
    <property type="protein sequence ID" value="KAE8135467.1"/>
    <property type="molecule type" value="Genomic_DNA"/>
</dbReference>
<evidence type="ECO:0000313" key="1">
    <source>
        <dbReference type="EMBL" id="KAE8135467.1"/>
    </source>
</evidence>
<evidence type="ECO:0000313" key="2">
    <source>
        <dbReference type="Proteomes" id="UP000325672"/>
    </source>
</evidence>
<dbReference type="Proteomes" id="UP000325672">
    <property type="component" value="Unassembled WGS sequence"/>
</dbReference>
<reference evidence="1 2" key="1">
    <citation type="submission" date="2019-04" db="EMBL/GenBank/DDBJ databases">
        <title>Friends and foes A comparative genomics study of 23 Aspergillus species from section Flavi.</title>
        <authorList>
            <consortium name="DOE Joint Genome Institute"/>
            <person name="Kjaerbolling I."/>
            <person name="Vesth T."/>
            <person name="Frisvad J.C."/>
            <person name="Nybo J.L."/>
            <person name="Theobald S."/>
            <person name="Kildgaard S."/>
            <person name="Isbrandt T."/>
            <person name="Kuo A."/>
            <person name="Sato A."/>
            <person name="Lyhne E.K."/>
            <person name="Kogle M.E."/>
            <person name="Wiebenga A."/>
            <person name="Kun R.S."/>
            <person name="Lubbers R.J."/>
            <person name="Makela M.R."/>
            <person name="Barry K."/>
            <person name="Chovatia M."/>
            <person name="Clum A."/>
            <person name="Daum C."/>
            <person name="Haridas S."/>
            <person name="He G."/>
            <person name="LaButti K."/>
            <person name="Lipzen A."/>
            <person name="Mondo S."/>
            <person name="Riley R."/>
            <person name="Salamov A."/>
            <person name="Simmons B.A."/>
            <person name="Magnuson J.K."/>
            <person name="Henrissat B."/>
            <person name="Mortensen U.H."/>
            <person name="Larsen T.O."/>
            <person name="Devries R.P."/>
            <person name="Grigoriev I.V."/>
            <person name="Machida M."/>
            <person name="Baker S.E."/>
            <person name="Andersen M.R."/>
        </authorList>
    </citation>
    <scope>NUCLEOTIDE SEQUENCE [LARGE SCALE GENOMIC DNA]</scope>
    <source>
        <strain evidence="1 2">CBS 117625</strain>
    </source>
</reference>
<dbReference type="GeneID" id="43639327"/>
<proteinExistence type="predicted"/>
<sequence length="98" mass="11401">MDMKREFNNVNKQFIYMENRLDVVDTKVNQLGVRIEGLETNEEQLKVKIDRVEVWALLREFSGAPKPPFSISGSSHYRCMTQMGHQFLSPSPVFPLQQ</sequence>
<name>A0A5N6SNI0_ASPPS</name>
<dbReference type="AlphaFoldDB" id="A0A5N6SNI0"/>
<dbReference type="RefSeq" id="XP_031911530.1">
    <property type="nucleotide sequence ID" value="XM_032055117.1"/>
</dbReference>
<protein>
    <submittedName>
        <fullName evidence="1">Uncharacterized protein</fullName>
    </submittedName>
</protein>
<accession>A0A5N6SNI0</accession>
<organism evidence="1 2">
    <name type="scientific">Aspergillus pseudotamarii</name>
    <dbReference type="NCBI Taxonomy" id="132259"/>
    <lineage>
        <taxon>Eukaryota</taxon>
        <taxon>Fungi</taxon>
        <taxon>Dikarya</taxon>
        <taxon>Ascomycota</taxon>
        <taxon>Pezizomycotina</taxon>
        <taxon>Eurotiomycetes</taxon>
        <taxon>Eurotiomycetidae</taxon>
        <taxon>Eurotiales</taxon>
        <taxon>Aspergillaceae</taxon>
        <taxon>Aspergillus</taxon>
        <taxon>Aspergillus subgen. Circumdati</taxon>
    </lineage>
</organism>
<keyword evidence="2" id="KW-1185">Reference proteome</keyword>
<dbReference type="OrthoDB" id="4510327at2759"/>